<evidence type="ECO:0000256" key="1">
    <source>
        <dbReference type="SAM" id="MobiDB-lite"/>
    </source>
</evidence>
<sequence>MKDGSSEERISYGNVIQYFVFLRELKHTKNQNKTLESQRKPGVNEVEATGPGVIQVKQLLSNSFNPALLRHSHVITSDLKASLVGVANSRSPGPFSETLSSKPNNHNKEKQTNKKTKQNKPQNQKNPQTAKKEDQEFSVSLQSVLG</sequence>
<feature type="compositionally biased region" description="Low complexity" evidence="1">
    <location>
        <begin position="119"/>
        <end position="129"/>
    </location>
</feature>
<dbReference type="Proteomes" id="UP000234681">
    <property type="component" value="Chromosome 12"/>
</dbReference>
<protein>
    <submittedName>
        <fullName evidence="2">RCG63174</fullName>
    </submittedName>
</protein>
<evidence type="ECO:0000313" key="3">
    <source>
        <dbReference type="Proteomes" id="UP000234681"/>
    </source>
</evidence>
<gene>
    <name evidence="2" type="ORF">rCG_63174</name>
</gene>
<organism evidence="2 3">
    <name type="scientific">Rattus norvegicus</name>
    <name type="common">Rat</name>
    <dbReference type="NCBI Taxonomy" id="10116"/>
    <lineage>
        <taxon>Eukaryota</taxon>
        <taxon>Metazoa</taxon>
        <taxon>Chordata</taxon>
        <taxon>Craniata</taxon>
        <taxon>Vertebrata</taxon>
        <taxon>Euteleostomi</taxon>
        <taxon>Mammalia</taxon>
        <taxon>Eutheria</taxon>
        <taxon>Euarchontoglires</taxon>
        <taxon>Glires</taxon>
        <taxon>Rodentia</taxon>
        <taxon>Myomorpha</taxon>
        <taxon>Muroidea</taxon>
        <taxon>Muridae</taxon>
        <taxon>Murinae</taxon>
        <taxon>Rattus</taxon>
    </lineage>
</organism>
<feature type="region of interest" description="Disordered" evidence="1">
    <location>
        <begin position="86"/>
        <end position="146"/>
    </location>
</feature>
<dbReference type="AlphaFoldDB" id="A6K177"/>
<feature type="compositionally biased region" description="Polar residues" evidence="1">
    <location>
        <begin position="137"/>
        <end position="146"/>
    </location>
</feature>
<accession>A6K177</accession>
<reference evidence="2 3" key="1">
    <citation type="submission" date="2005-07" db="EMBL/GenBank/DDBJ databases">
        <authorList>
            <person name="Mural R.J."/>
            <person name="Li P.W."/>
            <person name="Adams M.D."/>
            <person name="Amanatides P.G."/>
            <person name="Baden-Tillson H."/>
            <person name="Barnstead M."/>
            <person name="Chin S.H."/>
            <person name="Dew I."/>
            <person name="Evans C.A."/>
            <person name="Ferriera S."/>
            <person name="Flanigan M."/>
            <person name="Fosler C."/>
            <person name="Glodek A."/>
            <person name="Gu Z."/>
            <person name="Holt R.A."/>
            <person name="Jennings D."/>
            <person name="Kraft C.L."/>
            <person name="Lu F."/>
            <person name="Nguyen T."/>
            <person name="Nusskern D.R."/>
            <person name="Pfannkoch C.M."/>
            <person name="Sitter C."/>
            <person name="Sutton G.G."/>
            <person name="Venter J.C."/>
            <person name="Wang Z."/>
            <person name="Woodage T."/>
            <person name="Zheng X.H."/>
            <person name="Zhong F."/>
        </authorList>
    </citation>
    <scope>NUCLEOTIDE SEQUENCE [LARGE SCALE GENOMIC DNA]</scope>
    <source>
        <strain>BN</strain>
        <strain evidence="3">Sprague-Dawley</strain>
    </source>
</reference>
<dbReference type="EMBL" id="CH474012">
    <property type="protein sequence ID" value="EDL89535.1"/>
    <property type="molecule type" value="Genomic_DNA"/>
</dbReference>
<name>A6K177_RAT</name>
<evidence type="ECO:0000313" key="2">
    <source>
        <dbReference type="EMBL" id="EDL89535.1"/>
    </source>
</evidence>
<proteinExistence type="predicted"/>